<dbReference type="PANTHER" id="PTHR12835">
    <property type="entry name" value="BIOTIN PROTEIN LIGASE"/>
    <property type="match status" value="1"/>
</dbReference>
<dbReference type="InterPro" id="IPR003142">
    <property type="entry name" value="BPL_C"/>
</dbReference>
<dbReference type="EC" id="6.3.4.15" evidence="3"/>
<reference evidence="6 7" key="1">
    <citation type="submission" date="2022-10" db="EMBL/GenBank/DDBJ databases">
        <title>Defluviimonas sp. nov., isolated from ocean surface sediments.</title>
        <authorList>
            <person name="He W."/>
            <person name="Wang L."/>
            <person name="Zhang D.-F."/>
        </authorList>
    </citation>
    <scope>NUCLEOTIDE SEQUENCE [LARGE SCALE GENOMIC DNA]</scope>
    <source>
        <strain evidence="6 7">WL0024</strain>
    </source>
</reference>
<dbReference type="NCBIfam" id="TIGR00121">
    <property type="entry name" value="birA_ligase"/>
    <property type="match status" value="1"/>
</dbReference>
<dbReference type="InterPro" id="IPR045864">
    <property type="entry name" value="aa-tRNA-synth_II/BPL/LPL"/>
</dbReference>
<dbReference type="CDD" id="cd16442">
    <property type="entry name" value="BPL"/>
    <property type="match status" value="1"/>
</dbReference>
<dbReference type="PROSITE" id="PS51733">
    <property type="entry name" value="BPL_LPL_CATALYTIC"/>
    <property type="match status" value="1"/>
</dbReference>
<evidence type="ECO:0000256" key="1">
    <source>
        <dbReference type="ARBA" id="ARBA00022598"/>
    </source>
</evidence>
<accession>A0ABT2WZK2</accession>
<dbReference type="InterPro" id="IPR004408">
    <property type="entry name" value="Biotin_CoA_COase_ligase"/>
</dbReference>
<evidence type="ECO:0000313" key="7">
    <source>
        <dbReference type="Proteomes" id="UP001209535"/>
    </source>
</evidence>
<dbReference type="PANTHER" id="PTHR12835:SF5">
    <property type="entry name" value="BIOTIN--PROTEIN LIGASE"/>
    <property type="match status" value="1"/>
</dbReference>
<dbReference type="Pfam" id="PF03099">
    <property type="entry name" value="BPL_LplA_LipB"/>
    <property type="match status" value="1"/>
</dbReference>
<dbReference type="Gene3D" id="3.30.930.10">
    <property type="entry name" value="Bira Bifunctional Protein, Domain 2"/>
    <property type="match status" value="1"/>
</dbReference>
<dbReference type="RefSeq" id="WP_263333358.1">
    <property type="nucleotide sequence ID" value="NZ_JAOVQO010000003.1"/>
</dbReference>
<evidence type="ECO:0000256" key="4">
    <source>
        <dbReference type="ARBA" id="ARBA00047846"/>
    </source>
</evidence>
<dbReference type="SUPFAM" id="SSF55681">
    <property type="entry name" value="Class II aaRS and biotin synthetases"/>
    <property type="match status" value="1"/>
</dbReference>
<evidence type="ECO:0000313" key="6">
    <source>
        <dbReference type="EMBL" id="MCU9847111.1"/>
    </source>
</evidence>
<gene>
    <name evidence="6" type="ORF">OEZ60_03750</name>
</gene>
<dbReference type="Pfam" id="PF02237">
    <property type="entry name" value="BPL_C"/>
    <property type="match status" value="1"/>
</dbReference>
<organism evidence="6 7">
    <name type="scientific">Albidovulum salinarum</name>
    <dbReference type="NCBI Taxonomy" id="2984153"/>
    <lineage>
        <taxon>Bacteria</taxon>
        <taxon>Pseudomonadati</taxon>
        <taxon>Pseudomonadota</taxon>
        <taxon>Alphaproteobacteria</taxon>
        <taxon>Rhodobacterales</taxon>
        <taxon>Paracoccaceae</taxon>
        <taxon>Albidovulum</taxon>
    </lineage>
</organism>
<evidence type="ECO:0000259" key="5">
    <source>
        <dbReference type="PROSITE" id="PS51733"/>
    </source>
</evidence>
<protein>
    <recommendedName>
        <fullName evidence="3">biotin--[biotin carboxyl-carrier protein] ligase</fullName>
        <ecNumber evidence="3">6.3.4.15</ecNumber>
    </recommendedName>
</protein>
<keyword evidence="7" id="KW-1185">Reference proteome</keyword>
<comment type="caution">
    <text evidence="6">The sequence shown here is derived from an EMBL/GenBank/DDBJ whole genome shotgun (WGS) entry which is preliminary data.</text>
</comment>
<feature type="domain" description="BPL/LPL catalytic" evidence="5">
    <location>
        <begin position="5"/>
        <end position="195"/>
    </location>
</feature>
<dbReference type="Proteomes" id="UP001209535">
    <property type="component" value="Unassembled WGS sequence"/>
</dbReference>
<proteinExistence type="predicted"/>
<keyword evidence="2" id="KW-0092">Biotin</keyword>
<evidence type="ECO:0000256" key="2">
    <source>
        <dbReference type="ARBA" id="ARBA00023267"/>
    </source>
</evidence>
<dbReference type="GO" id="GO:0004077">
    <property type="term" value="F:biotin--[biotin carboxyl-carrier protein] ligase activity"/>
    <property type="evidence" value="ECO:0007669"/>
    <property type="project" value="UniProtKB-EC"/>
</dbReference>
<dbReference type="Gene3D" id="2.30.30.100">
    <property type="match status" value="1"/>
</dbReference>
<keyword evidence="1 6" id="KW-0436">Ligase</keyword>
<dbReference type="InterPro" id="IPR004143">
    <property type="entry name" value="BPL_LPL_catalytic"/>
</dbReference>
<sequence>MSAERTGDPSAWPEGVARHVLAEVDSTNSEAQRLAPGLTQPTWILARRQTAARGRRGREWISPEGNFAATLVMRPTGDPARAALRSFVAALALADALETVCGPGATLSLKWPNDVLLNGGKVAGILLESAGRGADVSHLAVGIGVNLVAAPPREAVEPEATLPVSVLGETGVRIAPEEFLAYLANAFARWEAQLATYGFGPIRTAWLARAAKLGQRITARTASETIEGTFETIAEDGALVIATSQGRRNIPAADVFF</sequence>
<evidence type="ECO:0000256" key="3">
    <source>
        <dbReference type="ARBA" id="ARBA00024227"/>
    </source>
</evidence>
<comment type="catalytic activity">
    <reaction evidence="4">
        <text>biotin + L-lysyl-[protein] + ATP = N(6)-biotinyl-L-lysyl-[protein] + AMP + diphosphate + H(+)</text>
        <dbReference type="Rhea" id="RHEA:11756"/>
        <dbReference type="Rhea" id="RHEA-COMP:9752"/>
        <dbReference type="Rhea" id="RHEA-COMP:10505"/>
        <dbReference type="ChEBI" id="CHEBI:15378"/>
        <dbReference type="ChEBI" id="CHEBI:29969"/>
        <dbReference type="ChEBI" id="CHEBI:30616"/>
        <dbReference type="ChEBI" id="CHEBI:33019"/>
        <dbReference type="ChEBI" id="CHEBI:57586"/>
        <dbReference type="ChEBI" id="CHEBI:83144"/>
        <dbReference type="ChEBI" id="CHEBI:456215"/>
        <dbReference type="EC" id="6.3.4.15"/>
    </reaction>
</comment>
<name>A0ABT2WZK2_9RHOB</name>
<dbReference type="EMBL" id="JAOVQO010000003">
    <property type="protein sequence ID" value="MCU9847111.1"/>
    <property type="molecule type" value="Genomic_DNA"/>
</dbReference>